<evidence type="ECO:0000256" key="1">
    <source>
        <dbReference type="SAM" id="MobiDB-lite"/>
    </source>
</evidence>
<dbReference type="AlphaFoldDB" id="A0A498SIR7"/>
<proteinExistence type="predicted"/>
<name>A0A498SIR7_ACAVI</name>
<reference evidence="2 3" key="1">
    <citation type="submission" date="2018-08" db="EMBL/GenBank/DDBJ databases">
        <authorList>
            <person name="Laetsch R D."/>
            <person name="Stevens L."/>
            <person name="Kumar S."/>
            <person name="Blaxter L. M."/>
        </authorList>
    </citation>
    <scope>NUCLEOTIDE SEQUENCE [LARGE SCALE GENOMIC DNA]</scope>
</reference>
<dbReference type="Proteomes" id="UP000276991">
    <property type="component" value="Unassembled WGS sequence"/>
</dbReference>
<feature type="compositionally biased region" description="Polar residues" evidence="1">
    <location>
        <begin position="125"/>
        <end position="137"/>
    </location>
</feature>
<feature type="compositionally biased region" description="Polar residues" evidence="1">
    <location>
        <begin position="79"/>
        <end position="103"/>
    </location>
</feature>
<feature type="region of interest" description="Disordered" evidence="1">
    <location>
        <begin position="79"/>
        <end position="148"/>
    </location>
</feature>
<gene>
    <name evidence="2" type="ORF">NAV_LOCUS6963</name>
</gene>
<sequence length="148" mass="16852">MAIIILPWYIYFIIRRSRIQAQAAINVNYALLNFEKIYPEGKLEGWREISNATSSHVNIKDEEIERKYIARVYRRSSSQCDMSSKTALEVSSSATEGSRNSKPTKPVQIKSIINDNETDDDNEFSTHSITGTESTEVPKNIPISIDHK</sequence>
<dbReference type="OrthoDB" id="5874054at2759"/>
<dbReference type="EMBL" id="UPTC01001575">
    <property type="protein sequence ID" value="VBB32172.1"/>
    <property type="molecule type" value="Genomic_DNA"/>
</dbReference>
<organism evidence="2 3">
    <name type="scientific">Acanthocheilonema viteae</name>
    <name type="common">Filarial nematode worm</name>
    <name type="synonym">Dipetalonema viteae</name>
    <dbReference type="NCBI Taxonomy" id="6277"/>
    <lineage>
        <taxon>Eukaryota</taxon>
        <taxon>Metazoa</taxon>
        <taxon>Ecdysozoa</taxon>
        <taxon>Nematoda</taxon>
        <taxon>Chromadorea</taxon>
        <taxon>Rhabditida</taxon>
        <taxon>Spirurina</taxon>
        <taxon>Spiruromorpha</taxon>
        <taxon>Filarioidea</taxon>
        <taxon>Onchocercidae</taxon>
        <taxon>Acanthocheilonema</taxon>
    </lineage>
</organism>
<accession>A0A498SIR7</accession>
<protein>
    <submittedName>
        <fullName evidence="2">Uncharacterized protein</fullName>
    </submittedName>
</protein>
<keyword evidence="3" id="KW-1185">Reference proteome</keyword>
<evidence type="ECO:0000313" key="3">
    <source>
        <dbReference type="Proteomes" id="UP000276991"/>
    </source>
</evidence>
<evidence type="ECO:0000313" key="2">
    <source>
        <dbReference type="EMBL" id="VBB32172.1"/>
    </source>
</evidence>